<dbReference type="AlphaFoldDB" id="C7LY16"/>
<dbReference type="Pfam" id="PF10604">
    <property type="entry name" value="Polyketide_cyc2"/>
    <property type="match status" value="1"/>
</dbReference>
<proteinExistence type="predicted"/>
<name>C7LY16_ACIFD</name>
<dbReference type="Gene3D" id="3.30.530.20">
    <property type="match status" value="1"/>
</dbReference>
<dbReference type="eggNOG" id="COG3832">
    <property type="taxonomic scope" value="Bacteria"/>
</dbReference>
<sequence>MAGRIVTAELTIAAPADTIFDVLARPALHPVLDGSGTVRGVLTGPERLSLGARFGMRMRLVVPYVMWNRVVAFDEGREIAWAHLGRHIWRYRLTPEGEQLTRVVESFEWDDAPLRLVYEMTGVPERNALAMRLSLARLEALVTGERRAEGGQSA</sequence>
<dbReference type="STRING" id="525909.Afer_0670"/>
<keyword evidence="2" id="KW-1185">Reference proteome</keyword>
<dbReference type="InterPro" id="IPR023393">
    <property type="entry name" value="START-like_dom_sf"/>
</dbReference>
<gene>
    <name evidence="1" type="ordered locus">Afer_0670</name>
</gene>
<evidence type="ECO:0000313" key="1">
    <source>
        <dbReference type="EMBL" id="ACU53624.1"/>
    </source>
</evidence>
<dbReference type="SUPFAM" id="SSF55961">
    <property type="entry name" value="Bet v1-like"/>
    <property type="match status" value="1"/>
</dbReference>
<dbReference type="Proteomes" id="UP000000771">
    <property type="component" value="Chromosome"/>
</dbReference>
<dbReference type="HOGENOM" id="CLU_112867_2_0_11"/>
<dbReference type="EMBL" id="CP001631">
    <property type="protein sequence ID" value="ACU53624.1"/>
    <property type="molecule type" value="Genomic_DNA"/>
</dbReference>
<dbReference type="InterPro" id="IPR019587">
    <property type="entry name" value="Polyketide_cyclase/dehydratase"/>
</dbReference>
<organism evidence="1 2">
    <name type="scientific">Acidimicrobium ferrooxidans (strain DSM 10331 / JCM 15462 / NBRC 103882 / ICP)</name>
    <dbReference type="NCBI Taxonomy" id="525909"/>
    <lineage>
        <taxon>Bacteria</taxon>
        <taxon>Bacillati</taxon>
        <taxon>Actinomycetota</taxon>
        <taxon>Acidimicrobiia</taxon>
        <taxon>Acidimicrobiales</taxon>
        <taxon>Acidimicrobiaceae</taxon>
        <taxon>Acidimicrobium</taxon>
    </lineage>
</organism>
<dbReference type="KEGG" id="afo:Afer_0670"/>
<accession>C7LY16</accession>
<dbReference type="OrthoDB" id="6624781at2"/>
<evidence type="ECO:0000313" key="2">
    <source>
        <dbReference type="Proteomes" id="UP000000771"/>
    </source>
</evidence>
<dbReference type="RefSeq" id="WP_015798117.1">
    <property type="nucleotide sequence ID" value="NC_013124.1"/>
</dbReference>
<protein>
    <recommendedName>
        <fullName evidence="3">Dimethyladenosine transferase</fullName>
    </recommendedName>
</protein>
<reference evidence="1 2" key="1">
    <citation type="journal article" date="2009" name="Stand. Genomic Sci.">
        <title>Complete genome sequence of Acidimicrobium ferrooxidans type strain (ICP).</title>
        <authorList>
            <person name="Clum A."/>
            <person name="Nolan M."/>
            <person name="Lang E."/>
            <person name="Glavina Del Rio T."/>
            <person name="Tice H."/>
            <person name="Copeland A."/>
            <person name="Cheng J.F."/>
            <person name="Lucas S."/>
            <person name="Chen F."/>
            <person name="Bruce D."/>
            <person name="Goodwin L."/>
            <person name="Pitluck S."/>
            <person name="Ivanova N."/>
            <person name="Mavrommatis K."/>
            <person name="Mikhailova N."/>
            <person name="Pati A."/>
            <person name="Chen A."/>
            <person name="Palaniappan K."/>
            <person name="Goker M."/>
            <person name="Spring S."/>
            <person name="Land M."/>
            <person name="Hauser L."/>
            <person name="Chang Y.J."/>
            <person name="Jeffries C.C."/>
            <person name="Chain P."/>
            <person name="Bristow J."/>
            <person name="Eisen J.A."/>
            <person name="Markowitz V."/>
            <person name="Hugenholtz P."/>
            <person name="Kyrpides N.C."/>
            <person name="Klenk H.P."/>
            <person name="Lapidus A."/>
        </authorList>
    </citation>
    <scope>NUCLEOTIDE SEQUENCE [LARGE SCALE GENOMIC DNA]</scope>
    <source>
        <strain evidence="2">DSM 10331 / JCM 15462 / NBRC 103882 / ICP</strain>
    </source>
</reference>
<evidence type="ECO:0008006" key="3">
    <source>
        <dbReference type="Google" id="ProtNLM"/>
    </source>
</evidence>